<dbReference type="Pfam" id="PF07940">
    <property type="entry name" value="Hepar_II_III_C"/>
    <property type="match status" value="1"/>
</dbReference>
<evidence type="ECO:0000256" key="3">
    <source>
        <dbReference type="ARBA" id="ARBA00022764"/>
    </source>
</evidence>
<feature type="domain" description="Heparinase II/III-like C-terminal" evidence="6">
    <location>
        <begin position="364"/>
        <end position="537"/>
    </location>
</feature>
<accession>A0A4P7VPT3</accession>
<dbReference type="KEGG" id="mgod:E7746_09500"/>
<dbReference type="EMBL" id="CP039393">
    <property type="protein sequence ID" value="QCD36098.1"/>
    <property type="molecule type" value="Genomic_DNA"/>
</dbReference>
<dbReference type="Gene3D" id="2.70.98.70">
    <property type="match status" value="1"/>
</dbReference>
<dbReference type="GO" id="GO:0016829">
    <property type="term" value="F:lyase activity"/>
    <property type="evidence" value="ECO:0007669"/>
    <property type="project" value="UniProtKB-KW"/>
</dbReference>
<feature type="chain" id="PRO_5020976508" evidence="5">
    <location>
        <begin position="24"/>
        <end position="759"/>
    </location>
</feature>
<dbReference type="OrthoDB" id="9793856at2"/>
<dbReference type="Proteomes" id="UP000297031">
    <property type="component" value="Chromosome"/>
</dbReference>
<keyword evidence="4" id="KW-0456">Lyase</keyword>
<evidence type="ECO:0000313" key="8">
    <source>
        <dbReference type="Proteomes" id="UP000297031"/>
    </source>
</evidence>
<evidence type="ECO:0000313" key="7">
    <source>
        <dbReference type="EMBL" id="QCD36098.1"/>
    </source>
</evidence>
<evidence type="ECO:0000256" key="1">
    <source>
        <dbReference type="ARBA" id="ARBA00004418"/>
    </source>
</evidence>
<dbReference type="SUPFAM" id="SSF48230">
    <property type="entry name" value="Chondroitin AC/alginate lyase"/>
    <property type="match status" value="1"/>
</dbReference>
<sequence length="759" mass="85761">MRKTITTIIITLLSLFCASAVHAIKHPSLLFTPERVAAARKAMKNDTVLANGWKSIKAEADNQRLKGDLRRLEYLALAYMMTDSSKYADKIKEILLNTAKVKSWGDREMLARNPAWRSELQMAHKSFQVAVAYDVIYNKLTPAERMEIARGMYDLAIEPLLGDWILEPTRIHSLNSMGHNWWTSCAGMGGLLALSVSNELPEARKGAEALIEVLPEWFDFAGDVLQRKPKTFDESGGMYESINYASFGVCEALLFRMAWLNSHPGAKIDDIPHIHLISDFFVNVCYPRSGQLYSINFGDSHKNVTGESSMILAYQMGDENPNTLWYINQIEPGQHREGYPRNTPMGFLYTPDLSKAPSTPNLSNSRLWKDFGWATMRDSWHKNATMLAVKSGMTWNHSHADANSLILFHKGVDIIKDAGNCSYAKPQYRNYFFQSDAHNVVKFNGEGQSRHQQYHGTMLPGSMSNLLDGGNIKYVLADGTVPMSQWMIRNFRHFLWIDNVIYVIDDLLSHEPGKFEWIWHPGGDAVKRGFDLEITNGNSSALIRPLYPRQLAYSDFVHDYPDDLYWEVHEAPAENMQDTEKYWSFHLPGITDRVKGVTAIILKDSVTQEELPVITRREGKDWIGLQVKHNGKVTDLYINQLADGRLMHLNSWIEADGWSTDAYMLAVSYPEGSNPADAKEIFIGHGSALRRNGDVYFSSLSKLNLIADENDGKLDIQVTGQPRINLKLKSSPSSLTVNGINTPVKKTGNLVNIKLYNKK</sequence>
<evidence type="ECO:0000256" key="4">
    <source>
        <dbReference type="ARBA" id="ARBA00023239"/>
    </source>
</evidence>
<evidence type="ECO:0000256" key="2">
    <source>
        <dbReference type="ARBA" id="ARBA00022729"/>
    </source>
</evidence>
<feature type="signal peptide" evidence="5">
    <location>
        <begin position="1"/>
        <end position="23"/>
    </location>
</feature>
<organism evidence="7 8">
    <name type="scientific">Muribaculum gordoncarteri</name>
    <dbReference type="NCBI Taxonomy" id="2530390"/>
    <lineage>
        <taxon>Bacteria</taxon>
        <taxon>Pseudomonadati</taxon>
        <taxon>Bacteroidota</taxon>
        <taxon>Bacteroidia</taxon>
        <taxon>Bacteroidales</taxon>
        <taxon>Muribaculaceae</taxon>
        <taxon>Muribaculum</taxon>
    </lineage>
</organism>
<keyword evidence="3" id="KW-0574">Periplasm</keyword>
<evidence type="ECO:0000256" key="5">
    <source>
        <dbReference type="SAM" id="SignalP"/>
    </source>
</evidence>
<comment type="subcellular location">
    <subcellularLocation>
        <location evidence="1">Periplasm</location>
    </subcellularLocation>
</comment>
<dbReference type="Gene3D" id="1.50.10.100">
    <property type="entry name" value="Chondroitin AC/alginate lyase"/>
    <property type="match status" value="1"/>
</dbReference>
<reference evidence="7 8" key="1">
    <citation type="submission" date="2019-02" db="EMBL/GenBank/DDBJ databases">
        <title>Isolation and identification of novel species under the genus Muribaculum.</title>
        <authorList>
            <person name="Miyake S."/>
            <person name="Ding Y."/>
            <person name="Low A."/>
            <person name="Soh M."/>
            <person name="Seedorf H."/>
        </authorList>
    </citation>
    <scope>NUCLEOTIDE SEQUENCE [LARGE SCALE GENOMIC DNA]</scope>
    <source>
        <strain evidence="7 8">TLL-A4</strain>
    </source>
</reference>
<dbReference type="PANTHER" id="PTHR39210:SF1">
    <property type="entry name" value="HEPARIN-SULFATE LYASE"/>
    <property type="match status" value="1"/>
</dbReference>
<keyword evidence="8" id="KW-1185">Reference proteome</keyword>
<dbReference type="GO" id="GO:0042597">
    <property type="term" value="C:periplasmic space"/>
    <property type="evidence" value="ECO:0007669"/>
    <property type="project" value="UniProtKB-SubCell"/>
</dbReference>
<dbReference type="InterPro" id="IPR012480">
    <property type="entry name" value="Hepar_II_III_C"/>
</dbReference>
<keyword evidence="2 5" id="KW-0732">Signal</keyword>
<evidence type="ECO:0000259" key="6">
    <source>
        <dbReference type="Pfam" id="PF07940"/>
    </source>
</evidence>
<dbReference type="InterPro" id="IPR008929">
    <property type="entry name" value="Chondroitin_lyas"/>
</dbReference>
<name>A0A4P7VPT3_9BACT</name>
<proteinExistence type="predicted"/>
<dbReference type="PANTHER" id="PTHR39210">
    <property type="entry name" value="HEPARIN-SULFATE LYASE"/>
    <property type="match status" value="1"/>
</dbReference>
<protein>
    <submittedName>
        <fullName evidence="7">Heparinase</fullName>
    </submittedName>
</protein>
<dbReference type="AlphaFoldDB" id="A0A4P7VPT3"/>
<dbReference type="RefSeq" id="WP_136410649.1">
    <property type="nucleotide sequence ID" value="NZ_CP039393.1"/>
</dbReference>
<gene>
    <name evidence="7" type="ORF">E7746_09500</name>
</gene>